<evidence type="ECO:0000256" key="8">
    <source>
        <dbReference type="ARBA" id="ARBA00023015"/>
    </source>
</evidence>
<feature type="compositionally biased region" description="Polar residues" evidence="12">
    <location>
        <begin position="180"/>
        <end position="200"/>
    </location>
</feature>
<keyword evidence="7" id="KW-0862">Zinc</keyword>
<evidence type="ECO:0000259" key="13">
    <source>
        <dbReference type="PROSITE" id="PS50157"/>
    </source>
</evidence>
<dbReference type="Gene3D" id="3.30.160.60">
    <property type="entry name" value="Classic Zinc Finger"/>
    <property type="match status" value="3"/>
</dbReference>
<dbReference type="PANTHER" id="PTHR24388">
    <property type="entry name" value="ZINC FINGER PROTEIN"/>
    <property type="match status" value="1"/>
</dbReference>
<name>A0A383UKA0_BLUHO</name>
<dbReference type="FunFam" id="3.30.160.60:FF:000239">
    <property type="entry name" value="C2H2 type zinc finger protein"/>
    <property type="match status" value="1"/>
</dbReference>
<dbReference type="GO" id="GO:0071277">
    <property type="term" value="P:cellular response to calcium ion"/>
    <property type="evidence" value="ECO:0007669"/>
    <property type="project" value="UniProtKB-ARBA"/>
</dbReference>
<feature type="domain" description="C2H2-type" evidence="13">
    <location>
        <begin position="526"/>
        <end position="553"/>
    </location>
</feature>
<evidence type="ECO:0000313" key="15">
    <source>
        <dbReference type="Proteomes" id="UP000275772"/>
    </source>
</evidence>
<feature type="domain" description="C2H2-type" evidence="13">
    <location>
        <begin position="498"/>
        <end position="525"/>
    </location>
</feature>
<dbReference type="GO" id="GO:0000981">
    <property type="term" value="F:DNA-binding transcription factor activity, RNA polymerase II-specific"/>
    <property type="evidence" value="ECO:0007669"/>
    <property type="project" value="TreeGrafter"/>
</dbReference>
<evidence type="ECO:0000256" key="1">
    <source>
        <dbReference type="ARBA" id="ARBA00004123"/>
    </source>
</evidence>
<evidence type="ECO:0000256" key="11">
    <source>
        <dbReference type="PROSITE-ProRule" id="PRU00042"/>
    </source>
</evidence>
<keyword evidence="4" id="KW-0479">Metal-binding</keyword>
<keyword evidence="9" id="KW-0804">Transcription</keyword>
<evidence type="ECO:0000256" key="12">
    <source>
        <dbReference type="SAM" id="MobiDB-lite"/>
    </source>
</evidence>
<dbReference type="InterPro" id="IPR013087">
    <property type="entry name" value="Znf_C2H2_type"/>
</dbReference>
<dbReference type="GO" id="GO:0045944">
    <property type="term" value="P:positive regulation of transcription by RNA polymerase II"/>
    <property type="evidence" value="ECO:0007669"/>
    <property type="project" value="UniProtKB-ARBA"/>
</dbReference>
<evidence type="ECO:0000256" key="3">
    <source>
        <dbReference type="ARBA" id="ARBA00022490"/>
    </source>
</evidence>
<feature type="region of interest" description="Disordered" evidence="12">
    <location>
        <begin position="375"/>
        <end position="424"/>
    </location>
</feature>
<gene>
    <name evidence="14" type="ORF">BLGHR1_11465</name>
</gene>
<feature type="region of interest" description="Disordered" evidence="12">
    <location>
        <begin position="292"/>
        <end position="334"/>
    </location>
</feature>
<dbReference type="InterPro" id="IPR036236">
    <property type="entry name" value="Znf_C2H2_sf"/>
</dbReference>
<feature type="region of interest" description="Disordered" evidence="12">
    <location>
        <begin position="236"/>
        <end position="266"/>
    </location>
</feature>
<keyword evidence="10" id="KW-0539">Nucleus</keyword>
<dbReference type="PROSITE" id="PS50157">
    <property type="entry name" value="ZINC_FINGER_C2H2_2"/>
    <property type="match status" value="2"/>
</dbReference>
<keyword evidence="6 11" id="KW-0863">Zinc-finger</keyword>
<feature type="compositionally biased region" description="Polar residues" evidence="12">
    <location>
        <begin position="404"/>
        <end position="415"/>
    </location>
</feature>
<dbReference type="AlphaFoldDB" id="A0A383UKA0"/>
<comment type="subcellular location">
    <subcellularLocation>
        <location evidence="2">Cytoplasm</location>
    </subcellularLocation>
    <subcellularLocation>
        <location evidence="1">Nucleus</location>
    </subcellularLocation>
</comment>
<evidence type="ECO:0000256" key="7">
    <source>
        <dbReference type="ARBA" id="ARBA00022833"/>
    </source>
</evidence>
<feature type="region of interest" description="Disordered" evidence="12">
    <location>
        <begin position="165"/>
        <end position="215"/>
    </location>
</feature>
<dbReference type="PANTHER" id="PTHR24388:SF54">
    <property type="entry name" value="PROTEIN ESCARGOT"/>
    <property type="match status" value="1"/>
</dbReference>
<feature type="compositionally biased region" description="Polar residues" evidence="12">
    <location>
        <begin position="292"/>
        <end position="323"/>
    </location>
</feature>
<organism evidence="14 15">
    <name type="scientific">Blumeria hordei</name>
    <name type="common">Barley powdery mildew</name>
    <name type="synonym">Blumeria graminis f. sp. hordei</name>
    <dbReference type="NCBI Taxonomy" id="2867405"/>
    <lineage>
        <taxon>Eukaryota</taxon>
        <taxon>Fungi</taxon>
        <taxon>Dikarya</taxon>
        <taxon>Ascomycota</taxon>
        <taxon>Pezizomycotina</taxon>
        <taxon>Leotiomycetes</taxon>
        <taxon>Erysiphales</taxon>
        <taxon>Erysiphaceae</taxon>
        <taxon>Blumeria</taxon>
    </lineage>
</organism>
<dbReference type="EMBL" id="UNSH01000023">
    <property type="protein sequence ID" value="SZF00721.1"/>
    <property type="molecule type" value="Genomic_DNA"/>
</dbReference>
<dbReference type="GO" id="GO:0005737">
    <property type="term" value="C:cytoplasm"/>
    <property type="evidence" value="ECO:0007669"/>
    <property type="project" value="UniProtKB-SubCell"/>
</dbReference>
<dbReference type="GO" id="GO:0000978">
    <property type="term" value="F:RNA polymerase II cis-regulatory region sequence-specific DNA binding"/>
    <property type="evidence" value="ECO:0007669"/>
    <property type="project" value="TreeGrafter"/>
</dbReference>
<dbReference type="Proteomes" id="UP000275772">
    <property type="component" value="Unassembled WGS sequence"/>
</dbReference>
<evidence type="ECO:0000256" key="4">
    <source>
        <dbReference type="ARBA" id="ARBA00022723"/>
    </source>
</evidence>
<dbReference type="SMART" id="SM00355">
    <property type="entry name" value="ZnF_C2H2"/>
    <property type="match status" value="2"/>
</dbReference>
<dbReference type="FunFam" id="3.30.160.60:FF:000181">
    <property type="entry name" value="C2H2 type zinc finger protein"/>
    <property type="match status" value="1"/>
</dbReference>
<dbReference type="VEuPathDB" id="FungiDB:BLGHR1_11465"/>
<keyword evidence="3" id="KW-0963">Cytoplasm</keyword>
<feature type="compositionally biased region" description="Polar residues" evidence="12">
    <location>
        <begin position="375"/>
        <end position="390"/>
    </location>
</feature>
<evidence type="ECO:0000256" key="9">
    <source>
        <dbReference type="ARBA" id="ARBA00023163"/>
    </source>
</evidence>
<reference evidence="14 15" key="1">
    <citation type="submission" date="2017-11" db="EMBL/GenBank/DDBJ databases">
        <authorList>
            <person name="Kracher B."/>
        </authorList>
    </citation>
    <scope>NUCLEOTIDE SEQUENCE [LARGE SCALE GENOMIC DNA]</scope>
    <source>
        <strain evidence="14 15">RACE1</strain>
    </source>
</reference>
<evidence type="ECO:0000313" key="14">
    <source>
        <dbReference type="EMBL" id="SZF00721.1"/>
    </source>
</evidence>
<keyword evidence="5" id="KW-0677">Repeat</keyword>
<dbReference type="PROSITE" id="PS00028">
    <property type="entry name" value="ZINC_FINGER_C2H2_1"/>
    <property type="match status" value="2"/>
</dbReference>
<accession>A0A383UKA0</accession>
<dbReference type="GO" id="GO:0005634">
    <property type="term" value="C:nucleus"/>
    <property type="evidence" value="ECO:0007669"/>
    <property type="project" value="UniProtKB-SubCell"/>
</dbReference>
<dbReference type="InterPro" id="IPR050527">
    <property type="entry name" value="Snail/Krueppel_Znf"/>
</dbReference>
<sequence length="694" mass="77078">MEAHDKSSPSIRNQYLQINSIEPSISPDVKIDAEVNHNVLTNDESMCMNNAPFSTESSAGHSLMGPDQPYYPQNFSQSSICDPNFVTGGSFHYFYNSKNQMPYPQPFQILADDHLNPNIQGNLPSDFPLFSVSGNQKPYESSLYSDENMESRSISLAQLEMNSARNHSITPPNPFLSMPYSPSSAHQSPSLGQSHFQQSPKHSRHSSLGPVSAGFHGVGSHMRNVVLPQFRGHRRAPSEYSDISASSVQHSPNPAHHDNFDQHQSPMLTTQDSSLYQEVLGIGNFSLSEPQVLQHVQSPQGSSRSPVITPQHDQGQMSHQTRFTGIGGNSEKCELGQPQNMFSQEPFPSLNQEMGKAKQMIPPEINVEFAPASRQNSFEPSKPTRLNQDALTPPDKGLRRRAFTDTTNTNSNIVNRAQIPHSVPPQTDSYFITNSPNPRYSLSQNHVAGINSPGRVRRQSTPSMPNRNYVLGLSDLELQAATPESGNNKRAQKHPATFQCSLCPKKFTRAYNLRSHLRTHTDERPFICTVCSKAFARQHDRKRHEGLHSGEKKFICKGDLKQGGQWGCGRRFARADALGRHFRSEAGRICINLLLEEESQGRLRAWDEQQIQNLQQMHSPTTRDAGGNFMLPAALLVQYPALANLSWSELPQGDVGLEDDISGRSSFDASGSECYDEVDEGGYVSSGPIALRYI</sequence>
<keyword evidence="8" id="KW-0805">Transcription regulation</keyword>
<evidence type="ECO:0000256" key="10">
    <source>
        <dbReference type="ARBA" id="ARBA00023242"/>
    </source>
</evidence>
<evidence type="ECO:0000256" key="2">
    <source>
        <dbReference type="ARBA" id="ARBA00004496"/>
    </source>
</evidence>
<evidence type="ECO:0000256" key="5">
    <source>
        <dbReference type="ARBA" id="ARBA00022737"/>
    </source>
</evidence>
<dbReference type="GO" id="GO:0008270">
    <property type="term" value="F:zinc ion binding"/>
    <property type="evidence" value="ECO:0007669"/>
    <property type="project" value="UniProtKB-KW"/>
</dbReference>
<dbReference type="SUPFAM" id="SSF57667">
    <property type="entry name" value="beta-beta-alpha zinc fingers"/>
    <property type="match status" value="1"/>
</dbReference>
<proteinExistence type="predicted"/>
<dbReference type="Pfam" id="PF00096">
    <property type="entry name" value="zf-C2H2"/>
    <property type="match status" value="1"/>
</dbReference>
<feature type="compositionally biased region" description="Polar residues" evidence="12">
    <location>
        <begin position="241"/>
        <end position="252"/>
    </location>
</feature>
<dbReference type="FunFam" id="3.30.160.60:FF:000146">
    <property type="entry name" value="C2H2 type zinc finger protein"/>
    <property type="match status" value="1"/>
</dbReference>
<evidence type="ECO:0000256" key="6">
    <source>
        <dbReference type="ARBA" id="ARBA00022771"/>
    </source>
</evidence>
<protein>
    <recommendedName>
        <fullName evidence="13">C2H2-type domain-containing protein</fullName>
    </recommendedName>
</protein>